<keyword evidence="2" id="KW-0812">Transmembrane</keyword>
<evidence type="ECO:0000256" key="1">
    <source>
        <dbReference type="SAM" id="MobiDB-lite"/>
    </source>
</evidence>
<dbReference type="EMBL" id="GISG01191228">
    <property type="protein sequence ID" value="MBA4656301.1"/>
    <property type="molecule type" value="Transcribed_RNA"/>
</dbReference>
<protein>
    <submittedName>
        <fullName evidence="3">Uncharacterized protein</fullName>
    </submittedName>
</protein>
<accession>A0A7C9DZX3</accession>
<organism evidence="3">
    <name type="scientific">Opuntia streptacantha</name>
    <name type="common">Prickly pear cactus</name>
    <name type="synonym">Opuntia cardona</name>
    <dbReference type="NCBI Taxonomy" id="393608"/>
    <lineage>
        <taxon>Eukaryota</taxon>
        <taxon>Viridiplantae</taxon>
        <taxon>Streptophyta</taxon>
        <taxon>Embryophyta</taxon>
        <taxon>Tracheophyta</taxon>
        <taxon>Spermatophyta</taxon>
        <taxon>Magnoliopsida</taxon>
        <taxon>eudicotyledons</taxon>
        <taxon>Gunneridae</taxon>
        <taxon>Pentapetalae</taxon>
        <taxon>Caryophyllales</taxon>
        <taxon>Cactineae</taxon>
        <taxon>Cactaceae</taxon>
        <taxon>Opuntioideae</taxon>
        <taxon>Opuntia</taxon>
    </lineage>
</organism>
<evidence type="ECO:0000313" key="3">
    <source>
        <dbReference type="EMBL" id="MBA4656301.1"/>
    </source>
</evidence>
<keyword evidence="2" id="KW-1133">Transmembrane helix</keyword>
<name>A0A7C9DZX3_OPUST</name>
<feature type="transmembrane region" description="Helical" evidence="2">
    <location>
        <begin position="20"/>
        <end position="38"/>
    </location>
</feature>
<feature type="region of interest" description="Disordered" evidence="1">
    <location>
        <begin position="79"/>
        <end position="131"/>
    </location>
</feature>
<reference evidence="3" key="2">
    <citation type="submission" date="2020-07" db="EMBL/GenBank/DDBJ databases">
        <authorList>
            <person name="Vera ALvarez R."/>
            <person name="Arias-Moreno D.M."/>
            <person name="Jimenez-Jacinto V."/>
            <person name="Jimenez-Bremont J.F."/>
            <person name="Swaminathan K."/>
            <person name="Moose S.P."/>
            <person name="Guerrero-Gonzalez M.L."/>
            <person name="Marino-Ramirez L."/>
            <person name="Landsman D."/>
            <person name="Rodriguez-Kessler M."/>
            <person name="Delgado-Sanchez P."/>
        </authorList>
    </citation>
    <scope>NUCLEOTIDE SEQUENCE</scope>
    <source>
        <tissue evidence="3">Cladode</tissue>
    </source>
</reference>
<proteinExistence type="predicted"/>
<sequence>MVSPALISDSILAILSSKTRIWISLSVWVLLICALSLCTSSRAATRSCLIAPCDAPNLRFSITRRSISATWAITSFSANSGGRRSRGRCPADAPTPSGGPCRIIPGAEGRPLADIPQWPTQTRTKLRAHQH</sequence>
<evidence type="ECO:0000256" key="2">
    <source>
        <dbReference type="SAM" id="Phobius"/>
    </source>
</evidence>
<keyword evidence="2" id="KW-0472">Membrane</keyword>
<reference evidence="3" key="1">
    <citation type="journal article" date="2013" name="J. Plant Res.">
        <title>Effect of fungi and light on seed germination of three Opuntia species from semiarid lands of central Mexico.</title>
        <authorList>
            <person name="Delgado-Sanchez P."/>
            <person name="Jimenez-Bremont J.F."/>
            <person name="Guerrero-Gonzalez Mde L."/>
            <person name="Flores J."/>
        </authorList>
    </citation>
    <scope>NUCLEOTIDE SEQUENCE</scope>
    <source>
        <tissue evidence="3">Cladode</tissue>
    </source>
</reference>
<dbReference type="AlphaFoldDB" id="A0A7C9DZX3"/>